<dbReference type="SUPFAM" id="SSF56487">
    <property type="entry name" value="SRCR-like"/>
    <property type="match status" value="1"/>
</dbReference>
<evidence type="ECO:0000256" key="1">
    <source>
        <dbReference type="ARBA" id="ARBA00023157"/>
    </source>
</evidence>
<dbReference type="GO" id="GO:0016020">
    <property type="term" value="C:membrane"/>
    <property type="evidence" value="ECO:0007669"/>
    <property type="project" value="InterPro"/>
</dbReference>
<evidence type="ECO:0000313" key="5">
    <source>
        <dbReference type="EMBL" id="KAK7088897.1"/>
    </source>
</evidence>
<dbReference type="AlphaFoldDB" id="A0AAN9AL38"/>
<dbReference type="InterPro" id="IPR001190">
    <property type="entry name" value="SRCR"/>
</dbReference>
<dbReference type="PANTHER" id="PTHR48071:SF28">
    <property type="entry name" value="SRCR DOMAIN-CONTAINING PROTEIN"/>
    <property type="match status" value="1"/>
</dbReference>
<keyword evidence="1" id="KW-1015">Disulfide bond</keyword>
<keyword evidence="3" id="KW-0732">Signal</keyword>
<feature type="signal peptide" evidence="3">
    <location>
        <begin position="1"/>
        <end position="25"/>
    </location>
</feature>
<evidence type="ECO:0000259" key="4">
    <source>
        <dbReference type="PROSITE" id="PS50287"/>
    </source>
</evidence>
<sequence>MMTLTVCGLFGLFILLGYTSTPAKGLNEGDVRLRDGIGSSDGHVEIYSSSKEWVSICSGKWDENDARVVCRQLGKDT</sequence>
<proteinExistence type="predicted"/>
<protein>
    <recommendedName>
        <fullName evidence="4">SRCR domain-containing protein</fullName>
    </recommendedName>
</protein>
<dbReference type="EMBL" id="JBAMIC010003708">
    <property type="protein sequence ID" value="KAK7088897.1"/>
    <property type="molecule type" value="Genomic_DNA"/>
</dbReference>
<organism evidence="5 6">
    <name type="scientific">Littorina saxatilis</name>
    <dbReference type="NCBI Taxonomy" id="31220"/>
    <lineage>
        <taxon>Eukaryota</taxon>
        <taxon>Metazoa</taxon>
        <taxon>Spiralia</taxon>
        <taxon>Lophotrochozoa</taxon>
        <taxon>Mollusca</taxon>
        <taxon>Gastropoda</taxon>
        <taxon>Caenogastropoda</taxon>
        <taxon>Littorinimorpha</taxon>
        <taxon>Littorinoidea</taxon>
        <taxon>Littorinidae</taxon>
        <taxon>Littorina</taxon>
    </lineage>
</organism>
<feature type="chain" id="PRO_5042836178" description="SRCR domain-containing protein" evidence="3">
    <location>
        <begin position="26"/>
        <end position="77"/>
    </location>
</feature>
<name>A0AAN9AL38_9CAEN</name>
<feature type="domain" description="SRCR" evidence="4">
    <location>
        <begin position="31"/>
        <end position="77"/>
    </location>
</feature>
<gene>
    <name evidence="5" type="ORF">V1264_024229</name>
</gene>
<evidence type="ECO:0000256" key="2">
    <source>
        <dbReference type="PROSITE-ProRule" id="PRU00196"/>
    </source>
</evidence>
<keyword evidence="6" id="KW-1185">Reference proteome</keyword>
<dbReference type="Pfam" id="PF00530">
    <property type="entry name" value="SRCR"/>
    <property type="match status" value="1"/>
</dbReference>
<dbReference type="Gene3D" id="3.10.250.10">
    <property type="entry name" value="SRCR-like domain"/>
    <property type="match status" value="1"/>
</dbReference>
<reference evidence="5 6" key="1">
    <citation type="submission" date="2024-02" db="EMBL/GenBank/DDBJ databases">
        <title>Chromosome-scale genome assembly of the rough periwinkle Littorina saxatilis.</title>
        <authorList>
            <person name="De Jode A."/>
            <person name="Faria R."/>
            <person name="Formenti G."/>
            <person name="Sims Y."/>
            <person name="Smith T.P."/>
            <person name="Tracey A."/>
            <person name="Wood J.M.D."/>
            <person name="Zagrodzka Z.B."/>
            <person name="Johannesson K."/>
            <person name="Butlin R.K."/>
            <person name="Leder E.H."/>
        </authorList>
    </citation>
    <scope>NUCLEOTIDE SEQUENCE [LARGE SCALE GENOMIC DNA]</scope>
    <source>
        <strain evidence="5">Snail1</strain>
        <tissue evidence="5">Muscle</tissue>
    </source>
</reference>
<dbReference type="InterPro" id="IPR036772">
    <property type="entry name" value="SRCR-like_dom_sf"/>
</dbReference>
<comment type="caution">
    <text evidence="2">Lacks conserved residue(s) required for the propagation of feature annotation.</text>
</comment>
<evidence type="ECO:0000256" key="3">
    <source>
        <dbReference type="SAM" id="SignalP"/>
    </source>
</evidence>
<comment type="caution">
    <text evidence="5">The sequence shown here is derived from an EMBL/GenBank/DDBJ whole genome shotgun (WGS) entry which is preliminary data.</text>
</comment>
<dbReference type="PRINTS" id="PR00258">
    <property type="entry name" value="SPERACTRCPTR"/>
</dbReference>
<evidence type="ECO:0000313" key="6">
    <source>
        <dbReference type="Proteomes" id="UP001374579"/>
    </source>
</evidence>
<dbReference type="PANTHER" id="PTHR48071">
    <property type="entry name" value="SRCR DOMAIN-CONTAINING PROTEIN"/>
    <property type="match status" value="1"/>
</dbReference>
<accession>A0AAN9AL38</accession>
<dbReference type="PROSITE" id="PS50287">
    <property type="entry name" value="SRCR_2"/>
    <property type="match status" value="1"/>
</dbReference>
<dbReference type="Proteomes" id="UP001374579">
    <property type="component" value="Unassembled WGS sequence"/>
</dbReference>